<dbReference type="OrthoDB" id="431720at2759"/>
<proteinExistence type="predicted"/>
<dbReference type="EMBL" id="BGZK01007318">
    <property type="protein sequence ID" value="GBP03379.1"/>
    <property type="molecule type" value="Genomic_DNA"/>
</dbReference>
<dbReference type="AlphaFoldDB" id="A0A4C1SMI7"/>
<sequence length="73" mass="8371">MRIQHDGASVHYGSEVRACLDFTYPQRWIGRRICLSSAGQLFGKQKLDDDFITRNNNFQTFGNALMVLFRSAT</sequence>
<gene>
    <name evidence="1" type="ORF">EVAR_73455_1</name>
</gene>
<name>A0A4C1SMI7_EUMVA</name>
<accession>A0A4C1SMI7</accession>
<keyword evidence="2" id="KW-1185">Reference proteome</keyword>
<dbReference type="Proteomes" id="UP000299102">
    <property type="component" value="Unassembled WGS sequence"/>
</dbReference>
<evidence type="ECO:0000313" key="2">
    <source>
        <dbReference type="Proteomes" id="UP000299102"/>
    </source>
</evidence>
<evidence type="ECO:0000313" key="1">
    <source>
        <dbReference type="EMBL" id="GBP03379.1"/>
    </source>
</evidence>
<protein>
    <submittedName>
        <fullName evidence="1">Uncharacterized protein</fullName>
    </submittedName>
</protein>
<reference evidence="1 2" key="1">
    <citation type="journal article" date="2019" name="Commun. Biol.">
        <title>The bagworm genome reveals a unique fibroin gene that provides high tensile strength.</title>
        <authorList>
            <person name="Kono N."/>
            <person name="Nakamura H."/>
            <person name="Ohtoshi R."/>
            <person name="Tomita M."/>
            <person name="Numata K."/>
            <person name="Arakawa K."/>
        </authorList>
    </citation>
    <scope>NUCLEOTIDE SEQUENCE [LARGE SCALE GENOMIC DNA]</scope>
</reference>
<organism evidence="1 2">
    <name type="scientific">Eumeta variegata</name>
    <name type="common">Bagworm moth</name>
    <name type="synonym">Eumeta japonica</name>
    <dbReference type="NCBI Taxonomy" id="151549"/>
    <lineage>
        <taxon>Eukaryota</taxon>
        <taxon>Metazoa</taxon>
        <taxon>Ecdysozoa</taxon>
        <taxon>Arthropoda</taxon>
        <taxon>Hexapoda</taxon>
        <taxon>Insecta</taxon>
        <taxon>Pterygota</taxon>
        <taxon>Neoptera</taxon>
        <taxon>Endopterygota</taxon>
        <taxon>Lepidoptera</taxon>
        <taxon>Glossata</taxon>
        <taxon>Ditrysia</taxon>
        <taxon>Tineoidea</taxon>
        <taxon>Psychidae</taxon>
        <taxon>Oiketicinae</taxon>
        <taxon>Eumeta</taxon>
    </lineage>
</organism>
<feature type="non-terminal residue" evidence="1">
    <location>
        <position position="73"/>
    </location>
</feature>
<comment type="caution">
    <text evidence="1">The sequence shown here is derived from an EMBL/GenBank/DDBJ whole genome shotgun (WGS) entry which is preliminary data.</text>
</comment>